<evidence type="ECO:0000313" key="2">
    <source>
        <dbReference type="EMBL" id="QKF66201.1"/>
    </source>
</evidence>
<feature type="transmembrane region" description="Helical" evidence="1">
    <location>
        <begin position="52"/>
        <end position="70"/>
    </location>
</feature>
<name>A0AAE7B7U3_9BACT</name>
<evidence type="ECO:0000256" key="1">
    <source>
        <dbReference type="SAM" id="Phobius"/>
    </source>
</evidence>
<sequence>MKNLYLSILVSMIVPILVLVIGDGLYAGLWYYFTVPVVILGLSAAFKLTSSFYTGVSTAIAISFIIYLNINWTAKIQEGLLGLGHMFSLPGAFLTVMITAFLLKRKNNRLPVQNLILGFFSFAIGFFLNQIFICNSCLYCGVLSF</sequence>
<keyword evidence="1" id="KW-1133">Transmembrane helix</keyword>
<organism evidence="2 3">
    <name type="scientific">Arcobacter venerupis</name>
    <dbReference type="NCBI Taxonomy" id="1054033"/>
    <lineage>
        <taxon>Bacteria</taxon>
        <taxon>Pseudomonadati</taxon>
        <taxon>Campylobacterota</taxon>
        <taxon>Epsilonproteobacteria</taxon>
        <taxon>Campylobacterales</taxon>
        <taxon>Arcobacteraceae</taxon>
        <taxon>Arcobacter</taxon>
    </lineage>
</organism>
<accession>A0AAE7B7U3</accession>
<reference evidence="2 3" key="1">
    <citation type="submission" date="2020-05" db="EMBL/GenBank/DDBJ databases">
        <title>Complete genome sequencing of Campylobacter and Arcobacter type strains.</title>
        <authorList>
            <person name="Miller W.G."/>
            <person name="Yee E."/>
        </authorList>
    </citation>
    <scope>NUCLEOTIDE SEQUENCE [LARGE SCALE GENOMIC DNA]</scope>
    <source>
        <strain evidence="2 3">LMG 26156</strain>
    </source>
</reference>
<gene>
    <name evidence="2" type="ORF">AVENP_0629</name>
</gene>
<dbReference type="KEGG" id="avp:AVENP_0629"/>
<evidence type="ECO:0000313" key="3">
    <source>
        <dbReference type="Proteomes" id="UP000503482"/>
    </source>
</evidence>
<keyword evidence="1" id="KW-0472">Membrane</keyword>
<proteinExistence type="predicted"/>
<dbReference type="AlphaFoldDB" id="A0AAE7B7U3"/>
<feature type="transmembrane region" description="Helical" evidence="1">
    <location>
        <begin position="82"/>
        <end position="103"/>
    </location>
</feature>
<dbReference type="EMBL" id="CP053840">
    <property type="protein sequence ID" value="QKF66201.1"/>
    <property type="molecule type" value="Genomic_DNA"/>
</dbReference>
<dbReference type="Proteomes" id="UP000503482">
    <property type="component" value="Chromosome"/>
</dbReference>
<keyword evidence="1" id="KW-0812">Transmembrane</keyword>
<protein>
    <submittedName>
        <fullName evidence="2">Membrane protein</fullName>
    </submittedName>
</protein>
<keyword evidence="3" id="KW-1185">Reference proteome</keyword>
<feature type="transmembrane region" description="Helical" evidence="1">
    <location>
        <begin position="115"/>
        <end position="133"/>
    </location>
</feature>
<dbReference type="RefSeq" id="WP_153802226.1">
    <property type="nucleotide sequence ID" value="NZ_CP053840.1"/>
</dbReference>